<dbReference type="OrthoDB" id="190287at2"/>
<dbReference type="Pfam" id="PF09719">
    <property type="entry name" value="C_GCAxxG_C_C"/>
    <property type="match status" value="1"/>
</dbReference>
<name>A0A1C0AAG2_9FIRM</name>
<evidence type="ECO:0000313" key="1">
    <source>
        <dbReference type="EMBL" id="OCL27239.1"/>
    </source>
</evidence>
<dbReference type="InterPro" id="IPR010181">
    <property type="entry name" value="CGCAxxGCC_motif"/>
</dbReference>
<evidence type="ECO:0000313" key="2">
    <source>
        <dbReference type="Proteomes" id="UP000093514"/>
    </source>
</evidence>
<gene>
    <name evidence="1" type="ORF">U472_07145</name>
</gene>
<accession>A0A1C0AAG2</accession>
<dbReference type="InterPro" id="IPR036280">
    <property type="entry name" value="Multihaem_cyt_sf"/>
</dbReference>
<dbReference type="EMBL" id="LWDV01000008">
    <property type="protein sequence ID" value="OCL27239.1"/>
    <property type="molecule type" value="Genomic_DNA"/>
</dbReference>
<reference evidence="1 2" key="2">
    <citation type="submission" date="2016-08" db="EMBL/GenBank/DDBJ databases">
        <title>Orenia metallireducens sp. nov. strain Z6, a Novel Metal-reducing Firmicute from the Deep Subsurface.</title>
        <authorList>
            <person name="Maxim B.I."/>
            <person name="Kenneth K."/>
            <person name="Flynn T.M."/>
            <person name="Oloughlin E.J."/>
            <person name="Locke R.A."/>
            <person name="Weber J.R."/>
            <person name="Egan S.M."/>
            <person name="Mackie R.I."/>
            <person name="Cann I.K."/>
        </authorList>
    </citation>
    <scope>NUCLEOTIDE SEQUENCE [LARGE SCALE GENOMIC DNA]</scope>
    <source>
        <strain evidence="1 2">Z6</strain>
    </source>
</reference>
<dbReference type="NCBIfam" id="TIGR01909">
    <property type="entry name" value="C_GCAxxG_C_C"/>
    <property type="match status" value="1"/>
</dbReference>
<reference evidence="2" key="1">
    <citation type="submission" date="2016-07" db="EMBL/GenBank/DDBJ databases">
        <authorList>
            <person name="Florea S."/>
            <person name="Webb J.S."/>
            <person name="Jaromczyk J."/>
            <person name="Schardl C.L."/>
        </authorList>
    </citation>
    <scope>NUCLEOTIDE SEQUENCE [LARGE SCALE GENOMIC DNA]</scope>
    <source>
        <strain evidence="2">Z6</strain>
    </source>
</reference>
<dbReference type="SUPFAM" id="SSF48695">
    <property type="entry name" value="Multiheme cytochromes"/>
    <property type="match status" value="1"/>
</dbReference>
<comment type="caution">
    <text evidence="1">The sequence shown here is derived from an EMBL/GenBank/DDBJ whole genome shotgun (WGS) entry which is preliminary data.</text>
</comment>
<dbReference type="RefSeq" id="WP_068716917.1">
    <property type="nucleotide sequence ID" value="NZ_LWDV01000008.1"/>
</dbReference>
<evidence type="ECO:0008006" key="3">
    <source>
        <dbReference type="Google" id="ProtNLM"/>
    </source>
</evidence>
<dbReference type="AlphaFoldDB" id="A0A1C0AAG2"/>
<organism evidence="1 2">
    <name type="scientific">Orenia metallireducens</name>
    <dbReference type="NCBI Taxonomy" id="1413210"/>
    <lineage>
        <taxon>Bacteria</taxon>
        <taxon>Bacillati</taxon>
        <taxon>Bacillota</taxon>
        <taxon>Clostridia</taxon>
        <taxon>Halanaerobiales</taxon>
        <taxon>Halobacteroidaceae</taxon>
        <taxon>Orenia</taxon>
    </lineage>
</organism>
<sequence length="155" mass="16948">MNQEQNNLIESARQQAEGYFKKGDYYCSEAVLTTINQLLGEELPPEIVKLASGFPVGIGKSKCLCGAISGGVMALGLKYGRTEPKAEMPSNSFLRSEGLHDYIKDKYGSTCCRVITAKFKDFASPERVEHCIGITGDVAAWVMSKFIEDGVLINN</sequence>
<dbReference type="Proteomes" id="UP000093514">
    <property type="component" value="Unassembled WGS sequence"/>
</dbReference>
<protein>
    <recommendedName>
        <fullName evidence="3">C_GCAxxG_C_C family redox protein</fullName>
    </recommendedName>
</protein>
<proteinExistence type="predicted"/>
<keyword evidence="2" id="KW-1185">Reference proteome</keyword>